<comment type="caution">
    <text evidence="1">The sequence shown here is derived from an EMBL/GenBank/DDBJ whole genome shotgun (WGS) entry which is preliminary data.</text>
</comment>
<sequence>MFLDLKQSLIAIDNEIDLLTDRFDCLKDNVDKHDKRINQFESCTSEVENEHSAAGEKVLEMKKVLELVRNINKDLEACLKRNNLQILRVL</sequence>
<proteinExistence type="predicted"/>
<accession>A0AAV7LID3</accession>
<gene>
    <name evidence="1" type="ORF">NDU88_003364</name>
</gene>
<dbReference type="Proteomes" id="UP001066276">
    <property type="component" value="Chromosome 11"/>
</dbReference>
<dbReference type="AlphaFoldDB" id="A0AAV7LID3"/>
<reference evidence="1" key="1">
    <citation type="journal article" date="2022" name="bioRxiv">
        <title>Sequencing and chromosome-scale assembly of the giantPleurodeles waltlgenome.</title>
        <authorList>
            <person name="Brown T."/>
            <person name="Elewa A."/>
            <person name="Iarovenko S."/>
            <person name="Subramanian E."/>
            <person name="Araus A.J."/>
            <person name="Petzold A."/>
            <person name="Susuki M."/>
            <person name="Suzuki K.-i.T."/>
            <person name="Hayashi T."/>
            <person name="Toyoda A."/>
            <person name="Oliveira C."/>
            <person name="Osipova E."/>
            <person name="Leigh N.D."/>
            <person name="Simon A."/>
            <person name="Yun M.H."/>
        </authorList>
    </citation>
    <scope>NUCLEOTIDE SEQUENCE</scope>
    <source>
        <strain evidence="1">20211129_DDA</strain>
        <tissue evidence="1">Liver</tissue>
    </source>
</reference>
<organism evidence="1 2">
    <name type="scientific">Pleurodeles waltl</name>
    <name type="common">Iberian ribbed newt</name>
    <dbReference type="NCBI Taxonomy" id="8319"/>
    <lineage>
        <taxon>Eukaryota</taxon>
        <taxon>Metazoa</taxon>
        <taxon>Chordata</taxon>
        <taxon>Craniata</taxon>
        <taxon>Vertebrata</taxon>
        <taxon>Euteleostomi</taxon>
        <taxon>Amphibia</taxon>
        <taxon>Batrachia</taxon>
        <taxon>Caudata</taxon>
        <taxon>Salamandroidea</taxon>
        <taxon>Salamandridae</taxon>
        <taxon>Pleurodelinae</taxon>
        <taxon>Pleurodeles</taxon>
    </lineage>
</organism>
<evidence type="ECO:0000313" key="2">
    <source>
        <dbReference type="Proteomes" id="UP001066276"/>
    </source>
</evidence>
<keyword evidence="2" id="KW-1185">Reference proteome</keyword>
<dbReference type="EMBL" id="JANPWB010000015">
    <property type="protein sequence ID" value="KAJ1090229.1"/>
    <property type="molecule type" value="Genomic_DNA"/>
</dbReference>
<name>A0AAV7LID3_PLEWA</name>
<evidence type="ECO:0000313" key="1">
    <source>
        <dbReference type="EMBL" id="KAJ1090229.1"/>
    </source>
</evidence>
<protein>
    <submittedName>
        <fullName evidence="1">Uncharacterized protein</fullName>
    </submittedName>
</protein>